<reference evidence="1 2" key="2">
    <citation type="submission" date="2009-02" db="EMBL/GenBank/DDBJ databases">
        <title>Draft genome sequence of Holdemania filiformis DSM 12042.</title>
        <authorList>
            <person name="Sudarsanam P."/>
            <person name="Ley R."/>
            <person name="Guruge J."/>
            <person name="Turnbaugh P.J."/>
            <person name="Mahowald M."/>
            <person name="Liep D."/>
            <person name="Gordon J."/>
        </authorList>
    </citation>
    <scope>NUCLEOTIDE SEQUENCE [LARGE SCALE GENOMIC DNA]</scope>
    <source>
        <strain evidence="1 2">DSM 12042</strain>
    </source>
</reference>
<gene>
    <name evidence="1" type="ORF">HOLDEFILI_04185</name>
</gene>
<name>B9YEB1_9FIRM</name>
<dbReference type="HOGENOM" id="CLU_2130046_0_0_9"/>
<dbReference type="EMBL" id="ACCF01000263">
    <property type="protein sequence ID" value="EEF65676.1"/>
    <property type="molecule type" value="Genomic_DNA"/>
</dbReference>
<reference evidence="1 2" key="1">
    <citation type="submission" date="2008-12" db="EMBL/GenBank/DDBJ databases">
        <authorList>
            <person name="Fulton L."/>
            <person name="Clifton S."/>
            <person name="Fulton B."/>
            <person name="Xu J."/>
            <person name="Minx P."/>
            <person name="Pepin K.H."/>
            <person name="Johnson M."/>
            <person name="Bhonagiri V."/>
            <person name="Nash W.E."/>
            <person name="Mardis E.R."/>
            <person name="Wilson R.K."/>
        </authorList>
    </citation>
    <scope>NUCLEOTIDE SEQUENCE [LARGE SCALE GENOMIC DNA]</scope>
    <source>
        <strain evidence="1 2">DSM 12042</strain>
    </source>
</reference>
<comment type="caution">
    <text evidence="1">The sequence shown here is derived from an EMBL/GenBank/DDBJ whole genome shotgun (WGS) entry which is preliminary data.</text>
</comment>
<sequence>MNIHILAGTEGVTRLLDQRGSLKKNPWNEKMIGTEKETSWESWLLARGRSALILGEDCGNCRLQFLAVAFNHPLVIGKGVLFVAVEFTTFSADYIIQAVADRQLFHAELSILK</sequence>
<evidence type="ECO:0000313" key="2">
    <source>
        <dbReference type="Proteomes" id="UP000005950"/>
    </source>
</evidence>
<accession>B9YEB1</accession>
<organism evidence="1 2">
    <name type="scientific">Holdemania filiformis DSM 12042</name>
    <dbReference type="NCBI Taxonomy" id="545696"/>
    <lineage>
        <taxon>Bacteria</taxon>
        <taxon>Bacillati</taxon>
        <taxon>Bacillota</taxon>
        <taxon>Erysipelotrichia</taxon>
        <taxon>Erysipelotrichales</taxon>
        <taxon>Erysipelotrichaceae</taxon>
        <taxon>Holdemania</taxon>
    </lineage>
</organism>
<dbReference type="Proteomes" id="UP000005950">
    <property type="component" value="Unassembled WGS sequence"/>
</dbReference>
<dbReference type="AlphaFoldDB" id="B9YEB1"/>
<proteinExistence type="predicted"/>
<protein>
    <submittedName>
        <fullName evidence="1">Uncharacterized protein</fullName>
    </submittedName>
</protein>
<evidence type="ECO:0000313" key="1">
    <source>
        <dbReference type="EMBL" id="EEF65676.1"/>
    </source>
</evidence>